<sequence length="164" mass="17260">MAPSARPPVTRGSPSLDECNTDDHADAMRVRLIATVASLAAAMASVTACGGPSAADTCGEAFRVLAEAKIDPQQWAFNRGAPLSIPDGRQKAEAIEKVAALETDDKDLQTSFANLKSGAQSYREELDKLAADPSREPNVQLAGAAVGMFMIGLGQRCDKKGFRP</sequence>
<protein>
    <submittedName>
        <fullName evidence="2">Uncharacterized protein</fullName>
    </submittedName>
</protein>
<name>A0A8J3V921_9ACTN</name>
<dbReference type="AlphaFoldDB" id="A0A8J3V921"/>
<dbReference type="EMBL" id="BOOR01000034">
    <property type="protein sequence ID" value="GII56294.1"/>
    <property type="molecule type" value="Genomic_DNA"/>
</dbReference>
<keyword evidence="3" id="KW-1185">Reference proteome</keyword>
<comment type="caution">
    <text evidence="2">The sequence shown here is derived from an EMBL/GenBank/DDBJ whole genome shotgun (WGS) entry which is preliminary data.</text>
</comment>
<organism evidence="2 3">
    <name type="scientific">Planotetraspora thailandica</name>
    <dbReference type="NCBI Taxonomy" id="487172"/>
    <lineage>
        <taxon>Bacteria</taxon>
        <taxon>Bacillati</taxon>
        <taxon>Actinomycetota</taxon>
        <taxon>Actinomycetes</taxon>
        <taxon>Streptosporangiales</taxon>
        <taxon>Streptosporangiaceae</taxon>
        <taxon>Planotetraspora</taxon>
    </lineage>
</organism>
<evidence type="ECO:0000313" key="2">
    <source>
        <dbReference type="EMBL" id="GII56294.1"/>
    </source>
</evidence>
<feature type="region of interest" description="Disordered" evidence="1">
    <location>
        <begin position="1"/>
        <end position="22"/>
    </location>
</feature>
<evidence type="ECO:0000256" key="1">
    <source>
        <dbReference type="SAM" id="MobiDB-lite"/>
    </source>
</evidence>
<evidence type="ECO:0000313" key="3">
    <source>
        <dbReference type="Proteomes" id="UP000605992"/>
    </source>
</evidence>
<gene>
    <name evidence="2" type="ORF">Pth03_46830</name>
</gene>
<proteinExistence type="predicted"/>
<accession>A0A8J3V921</accession>
<reference evidence="2" key="1">
    <citation type="submission" date="2021-01" db="EMBL/GenBank/DDBJ databases">
        <title>Whole genome shotgun sequence of Planotetraspora thailandica NBRC 104271.</title>
        <authorList>
            <person name="Komaki H."/>
            <person name="Tamura T."/>
        </authorList>
    </citation>
    <scope>NUCLEOTIDE SEQUENCE</scope>
    <source>
        <strain evidence="2">NBRC 104271</strain>
    </source>
</reference>
<dbReference type="Proteomes" id="UP000605992">
    <property type="component" value="Unassembled WGS sequence"/>
</dbReference>